<feature type="region of interest" description="Disordered" evidence="1">
    <location>
        <begin position="101"/>
        <end position="142"/>
    </location>
</feature>
<organism evidence="2 3">
    <name type="scientific">Entomortierella chlamydospora</name>
    <dbReference type="NCBI Taxonomy" id="101097"/>
    <lineage>
        <taxon>Eukaryota</taxon>
        <taxon>Fungi</taxon>
        <taxon>Fungi incertae sedis</taxon>
        <taxon>Mucoromycota</taxon>
        <taxon>Mortierellomycotina</taxon>
        <taxon>Mortierellomycetes</taxon>
        <taxon>Mortierellales</taxon>
        <taxon>Mortierellaceae</taxon>
        <taxon>Entomortierella</taxon>
    </lineage>
</organism>
<keyword evidence="3" id="KW-1185">Reference proteome</keyword>
<evidence type="ECO:0000256" key="1">
    <source>
        <dbReference type="SAM" id="MobiDB-lite"/>
    </source>
</evidence>
<comment type="caution">
    <text evidence="2">The sequence shown here is derived from an EMBL/GenBank/DDBJ whole genome shotgun (WGS) entry which is preliminary data.</text>
</comment>
<evidence type="ECO:0000313" key="2">
    <source>
        <dbReference type="EMBL" id="KAG0009882.1"/>
    </source>
</evidence>
<reference evidence="2" key="1">
    <citation type="journal article" date="2020" name="Fungal Divers.">
        <title>Resolving the Mortierellaceae phylogeny through synthesis of multi-gene phylogenetics and phylogenomics.</title>
        <authorList>
            <person name="Vandepol N."/>
            <person name="Liber J."/>
            <person name="Desiro A."/>
            <person name="Na H."/>
            <person name="Kennedy M."/>
            <person name="Barry K."/>
            <person name="Grigoriev I.V."/>
            <person name="Miller A.N."/>
            <person name="O'Donnell K."/>
            <person name="Stajich J.E."/>
            <person name="Bonito G."/>
        </authorList>
    </citation>
    <scope>NUCLEOTIDE SEQUENCE</scope>
    <source>
        <strain evidence="2">NRRL 2769</strain>
    </source>
</reference>
<feature type="compositionally biased region" description="Polar residues" evidence="1">
    <location>
        <begin position="101"/>
        <end position="111"/>
    </location>
</feature>
<protein>
    <submittedName>
        <fullName evidence="2">Uncharacterized protein</fullName>
    </submittedName>
</protein>
<dbReference type="EMBL" id="JAAAID010001471">
    <property type="protein sequence ID" value="KAG0009882.1"/>
    <property type="molecule type" value="Genomic_DNA"/>
</dbReference>
<dbReference type="Proteomes" id="UP000703661">
    <property type="component" value="Unassembled WGS sequence"/>
</dbReference>
<accession>A0A9P6MQG7</accession>
<dbReference type="AlphaFoldDB" id="A0A9P6MQG7"/>
<evidence type="ECO:0000313" key="3">
    <source>
        <dbReference type="Proteomes" id="UP000703661"/>
    </source>
</evidence>
<sequence>MQLKSAAGTASLTLAEEILKHKTAQRIASTAALTFQKTVESDMCNSLIKDTQGLSSSSSSISVDAKIFSAHKPSSFSSTALQQLSKRKLYKDFSLNTGKGFSFEDPNSTNDPKPPTVKSTLVHKRSRTDEKEELSANNDRSGRRFRGTTVISAPTIGARTTQPTTYAKKQGAFFINPEMFVKQDYDLDGMDVGAIFLNFQRGAANVVNDSTNKMNIGNIDSFL</sequence>
<name>A0A9P6MQG7_9FUNG</name>
<gene>
    <name evidence="2" type="ORF">BGZ80_001972</name>
</gene>
<proteinExistence type="predicted"/>